<dbReference type="AlphaFoldDB" id="A0A5K3EM16"/>
<accession>A0A5K3EM16</accession>
<protein>
    <submittedName>
        <fullName evidence="1">Apple domain-containing protein</fullName>
    </submittedName>
</protein>
<dbReference type="WBParaSite" id="MCU_001589-RA">
    <property type="protein sequence ID" value="MCU_001589-RA"/>
    <property type="gene ID" value="MCU_001589"/>
</dbReference>
<reference evidence="1" key="1">
    <citation type="submission" date="2019-11" db="UniProtKB">
        <authorList>
            <consortium name="WormBaseParasite"/>
        </authorList>
    </citation>
    <scope>IDENTIFICATION</scope>
</reference>
<organism evidence="1">
    <name type="scientific">Mesocestoides corti</name>
    <name type="common">Flatworm</name>
    <dbReference type="NCBI Taxonomy" id="53468"/>
    <lineage>
        <taxon>Eukaryota</taxon>
        <taxon>Metazoa</taxon>
        <taxon>Spiralia</taxon>
        <taxon>Lophotrochozoa</taxon>
        <taxon>Platyhelminthes</taxon>
        <taxon>Cestoda</taxon>
        <taxon>Eucestoda</taxon>
        <taxon>Cyclophyllidea</taxon>
        <taxon>Mesocestoididae</taxon>
        <taxon>Mesocestoides</taxon>
    </lineage>
</organism>
<name>A0A5K3EM16_MESCO</name>
<sequence>MALVVLTSLLLLIFYSAFGMWIKYSGANILRLMSTRSEIKETTLERCFERCTSIGSSFDSGLYDSHSKMCYCGTLSTPYNQKFLIEDPAMTAFTKKNGLDCSCSQKILRNSDEPFLTLTSSDMDECEDWCLEYDTINNVAVFSKASKQCECYRLFAGPFTIALEPIIAMKTTLRAYCFELNETCGKPFVSFWQIYPKQI</sequence>
<proteinExistence type="predicted"/>
<evidence type="ECO:0000313" key="1">
    <source>
        <dbReference type="WBParaSite" id="MCU_001589-RA"/>
    </source>
</evidence>